<dbReference type="RefSeq" id="WP_016184047.1">
    <property type="nucleotide sequence ID" value="NZ_JXKI01000012.1"/>
</dbReference>
<feature type="transmembrane region" description="Helical" evidence="2">
    <location>
        <begin position="207"/>
        <end position="225"/>
    </location>
</feature>
<comment type="caution">
    <text evidence="4">The sequence shown here is derived from an EMBL/GenBank/DDBJ whole genome shotgun (WGS) entry which is preliminary data.</text>
</comment>
<feature type="transmembrane region" description="Helical" evidence="2">
    <location>
        <begin position="83"/>
        <end position="104"/>
    </location>
</feature>
<name>S1N308_9ENTE</name>
<keyword evidence="2" id="KW-0472">Membrane</keyword>
<comment type="similarity">
    <text evidence="1">Belongs to the UPF0177 family.</text>
</comment>
<feature type="domain" description="CAAX prenyl protease 2/Lysostaphin resistance protein A-like" evidence="3">
    <location>
        <begin position="130"/>
        <end position="216"/>
    </location>
</feature>
<dbReference type="PANTHER" id="PTHR36435">
    <property type="entry name" value="SLR1288 PROTEIN"/>
    <property type="match status" value="1"/>
</dbReference>
<protein>
    <recommendedName>
        <fullName evidence="3">CAAX prenyl protease 2/Lysostaphin resistance protein A-like domain-containing protein</fullName>
    </recommendedName>
</protein>
<accession>S1N308</accession>
<gene>
    <name evidence="4" type="ORF">I568_02354</name>
</gene>
<dbReference type="Proteomes" id="UP000014113">
    <property type="component" value="Unassembled WGS sequence"/>
</dbReference>
<feature type="transmembrane region" description="Helical" evidence="2">
    <location>
        <begin position="164"/>
        <end position="187"/>
    </location>
</feature>
<keyword evidence="2" id="KW-1133">Transmembrane helix</keyword>
<dbReference type="EMBL" id="ASWJ01000011">
    <property type="protein sequence ID" value="EOW80003.1"/>
    <property type="molecule type" value="Genomic_DNA"/>
</dbReference>
<feature type="transmembrane region" description="Helical" evidence="2">
    <location>
        <begin position="44"/>
        <end position="62"/>
    </location>
</feature>
<reference evidence="4 5" key="1">
    <citation type="submission" date="2013-03" db="EMBL/GenBank/DDBJ databases">
        <title>The Genome Sequence of Enterococcus columbae ATCC_51263 (PacBio/Illumina hybrid assembly).</title>
        <authorList>
            <consortium name="The Broad Institute Genomics Platform"/>
            <consortium name="The Broad Institute Genome Sequencing Center for Infectious Disease"/>
            <person name="Earl A."/>
            <person name="Russ C."/>
            <person name="Gilmore M."/>
            <person name="Surin D."/>
            <person name="Walker B."/>
            <person name="Young S."/>
            <person name="Zeng Q."/>
            <person name="Gargeya S."/>
            <person name="Fitzgerald M."/>
            <person name="Haas B."/>
            <person name="Abouelleil A."/>
            <person name="Allen A.W."/>
            <person name="Alvarado L."/>
            <person name="Arachchi H.M."/>
            <person name="Berlin A.M."/>
            <person name="Chapman S.B."/>
            <person name="Gainer-Dewar J."/>
            <person name="Goldberg J."/>
            <person name="Griggs A."/>
            <person name="Gujja S."/>
            <person name="Hansen M."/>
            <person name="Howarth C."/>
            <person name="Imamovic A."/>
            <person name="Ireland A."/>
            <person name="Larimer J."/>
            <person name="McCowan C."/>
            <person name="Murphy C."/>
            <person name="Pearson M."/>
            <person name="Poon T.W."/>
            <person name="Priest M."/>
            <person name="Roberts A."/>
            <person name="Saif S."/>
            <person name="Shea T."/>
            <person name="Sisk P."/>
            <person name="Sykes S."/>
            <person name="Wortman J."/>
            <person name="Nusbaum C."/>
            <person name="Birren B."/>
        </authorList>
    </citation>
    <scope>NUCLEOTIDE SEQUENCE [LARGE SCALE GENOMIC DNA]</scope>
    <source>
        <strain evidence="4 5">ATCC 51263</strain>
    </source>
</reference>
<sequence>MTSPQRNFFFYLKMTLIFIGLFILEQLPVALLSMSVYLQGTFRQFFLFLGLASLFLIVFFLYRYLKGIGWLESWQLYLNKEKLFYLFKMFAILIAANIGISMVLNLFGLLKNQTTANQVGVESLFSAVPVWIMGLVLVILAPLVEETICRALIYHTFTNQRLAFILATFIFAFLHVLAFSWDLVVYLAMSAVLTYTYQKHRSLNESLAVHALNNLLGFWMIVLQMQR</sequence>
<evidence type="ECO:0000256" key="1">
    <source>
        <dbReference type="ARBA" id="ARBA00009067"/>
    </source>
</evidence>
<dbReference type="GO" id="GO:0004175">
    <property type="term" value="F:endopeptidase activity"/>
    <property type="evidence" value="ECO:0007669"/>
    <property type="project" value="UniProtKB-ARBA"/>
</dbReference>
<keyword evidence="5" id="KW-1185">Reference proteome</keyword>
<dbReference type="GO" id="GO:0080120">
    <property type="term" value="P:CAAX-box protein maturation"/>
    <property type="evidence" value="ECO:0007669"/>
    <property type="project" value="UniProtKB-ARBA"/>
</dbReference>
<feature type="transmembrane region" description="Helical" evidence="2">
    <location>
        <begin position="124"/>
        <end position="144"/>
    </location>
</feature>
<evidence type="ECO:0000256" key="2">
    <source>
        <dbReference type="SAM" id="Phobius"/>
    </source>
</evidence>
<dbReference type="eggNOG" id="COG1266">
    <property type="taxonomic scope" value="Bacteria"/>
</dbReference>
<dbReference type="AlphaFoldDB" id="S1N308"/>
<dbReference type="InterPro" id="IPR003675">
    <property type="entry name" value="Rce1/LyrA-like_dom"/>
</dbReference>
<dbReference type="InterPro" id="IPR052710">
    <property type="entry name" value="CAAX_protease"/>
</dbReference>
<dbReference type="OrthoDB" id="8607342at2"/>
<dbReference type="Pfam" id="PF02517">
    <property type="entry name" value="Rce1-like"/>
    <property type="match status" value="1"/>
</dbReference>
<feature type="transmembrane region" description="Helical" evidence="2">
    <location>
        <begin position="7"/>
        <end position="24"/>
    </location>
</feature>
<evidence type="ECO:0000313" key="4">
    <source>
        <dbReference type="EMBL" id="EOW80003.1"/>
    </source>
</evidence>
<dbReference type="STRING" id="1121865.OMW_01941"/>
<dbReference type="PANTHER" id="PTHR36435:SF1">
    <property type="entry name" value="CAAX AMINO TERMINAL PROTEASE FAMILY PROTEIN"/>
    <property type="match status" value="1"/>
</dbReference>
<organism evidence="4 5">
    <name type="scientific">Enterococcus columbae DSM 7374 = ATCC 51263</name>
    <dbReference type="NCBI Taxonomy" id="1121865"/>
    <lineage>
        <taxon>Bacteria</taxon>
        <taxon>Bacillati</taxon>
        <taxon>Bacillota</taxon>
        <taxon>Bacilli</taxon>
        <taxon>Lactobacillales</taxon>
        <taxon>Enterococcaceae</taxon>
        <taxon>Enterococcus</taxon>
    </lineage>
</organism>
<proteinExistence type="inferred from homology"/>
<keyword evidence="2" id="KW-0812">Transmembrane</keyword>
<dbReference type="PATRIC" id="fig|1121865.3.peg.1885"/>
<evidence type="ECO:0000313" key="5">
    <source>
        <dbReference type="Proteomes" id="UP000014113"/>
    </source>
</evidence>
<evidence type="ECO:0000259" key="3">
    <source>
        <dbReference type="Pfam" id="PF02517"/>
    </source>
</evidence>